<dbReference type="STRING" id="79200.A0A175YQI0"/>
<evidence type="ECO:0000313" key="3">
    <source>
        <dbReference type="EMBL" id="WOH12845.1"/>
    </source>
</evidence>
<keyword evidence="4" id="KW-1185">Reference proteome</keyword>
<dbReference type="AlphaFoldDB" id="A0A175YQI0"/>
<proteinExistence type="predicted"/>
<dbReference type="InterPro" id="IPR050796">
    <property type="entry name" value="SCF_F-box_component"/>
</dbReference>
<dbReference type="PANTHER" id="PTHR31672:SF10">
    <property type="entry name" value="F-BOX DOMAIN-CONTAINING PROTEIN"/>
    <property type="match status" value="1"/>
</dbReference>
<dbReference type="Pfam" id="PF08268">
    <property type="entry name" value="FBA_3"/>
    <property type="match status" value="1"/>
</dbReference>
<dbReference type="InterPro" id="IPR013187">
    <property type="entry name" value="F-box-assoc_dom_typ3"/>
</dbReference>
<dbReference type="SUPFAM" id="SSF82171">
    <property type="entry name" value="DPP6 N-terminal domain-like"/>
    <property type="match status" value="1"/>
</dbReference>
<feature type="domain" description="F-box" evidence="1">
    <location>
        <begin position="21"/>
        <end position="61"/>
    </location>
</feature>
<reference evidence="2" key="1">
    <citation type="journal article" date="2016" name="Nat. Genet.">
        <title>A high-quality carrot genome assembly provides new insights into carotenoid accumulation and asterid genome evolution.</title>
        <authorList>
            <person name="Iorizzo M."/>
            <person name="Ellison S."/>
            <person name="Senalik D."/>
            <person name="Zeng P."/>
            <person name="Satapoomin P."/>
            <person name="Huang J."/>
            <person name="Bowman M."/>
            <person name="Iovene M."/>
            <person name="Sanseverino W."/>
            <person name="Cavagnaro P."/>
            <person name="Yildiz M."/>
            <person name="Macko-Podgorni A."/>
            <person name="Moranska E."/>
            <person name="Grzebelus E."/>
            <person name="Grzebelus D."/>
            <person name="Ashrafi H."/>
            <person name="Zheng Z."/>
            <person name="Cheng S."/>
            <person name="Spooner D."/>
            <person name="Van Deynze A."/>
            <person name="Simon P."/>
        </authorList>
    </citation>
    <scope>NUCLEOTIDE SEQUENCE [LARGE SCALE GENOMIC DNA]</scope>
    <source>
        <tissue evidence="2">Leaf</tissue>
    </source>
</reference>
<dbReference type="EMBL" id="LNRQ01000008">
    <property type="protein sequence ID" value="KZM85381.1"/>
    <property type="molecule type" value="Genomic_DNA"/>
</dbReference>
<dbReference type="InterPro" id="IPR001810">
    <property type="entry name" value="F-box_dom"/>
</dbReference>
<dbReference type="SUPFAM" id="SSF81383">
    <property type="entry name" value="F-box domain"/>
    <property type="match status" value="1"/>
</dbReference>
<dbReference type="Pfam" id="PF00646">
    <property type="entry name" value="F-box"/>
    <property type="match status" value="1"/>
</dbReference>
<dbReference type="InterPro" id="IPR036047">
    <property type="entry name" value="F-box-like_dom_sf"/>
</dbReference>
<dbReference type="EMBL" id="CP093350">
    <property type="protein sequence ID" value="WOH12845.1"/>
    <property type="molecule type" value="Genomic_DNA"/>
</dbReference>
<name>A0A175YQI0_DAUCS</name>
<dbReference type="Gramene" id="KZM85381">
    <property type="protein sequence ID" value="KZM85381"/>
    <property type="gene ID" value="DCAR_027197"/>
</dbReference>
<evidence type="ECO:0000313" key="4">
    <source>
        <dbReference type="Proteomes" id="UP000077755"/>
    </source>
</evidence>
<protein>
    <recommendedName>
        <fullName evidence="1">F-box domain-containing protein</fullName>
    </recommendedName>
</protein>
<dbReference type="KEGG" id="dcr:108199695"/>
<accession>A0A175YQI0</accession>
<dbReference type="Gene3D" id="1.20.1280.50">
    <property type="match status" value="1"/>
</dbReference>
<evidence type="ECO:0000313" key="2">
    <source>
        <dbReference type="EMBL" id="KZM85381.1"/>
    </source>
</evidence>
<dbReference type="OrthoDB" id="1109614at2759"/>
<dbReference type="InterPro" id="IPR017451">
    <property type="entry name" value="F-box-assoc_interact_dom"/>
</dbReference>
<reference evidence="3" key="2">
    <citation type="submission" date="2022-03" db="EMBL/GenBank/DDBJ databases">
        <title>Draft title - Genomic analysis of global carrot germplasm unveils the trajectory of domestication and the origin of high carotenoid orange carrot.</title>
        <authorList>
            <person name="Iorizzo M."/>
            <person name="Ellison S."/>
            <person name="Senalik D."/>
            <person name="Macko-Podgorni A."/>
            <person name="Grzebelus D."/>
            <person name="Bostan H."/>
            <person name="Rolling W."/>
            <person name="Curaba J."/>
            <person name="Simon P."/>
        </authorList>
    </citation>
    <scope>NUCLEOTIDE SEQUENCE</scope>
    <source>
        <tissue evidence="3">Leaf</tissue>
    </source>
</reference>
<organism evidence="2">
    <name type="scientific">Daucus carota subsp. sativus</name>
    <name type="common">Carrot</name>
    <dbReference type="NCBI Taxonomy" id="79200"/>
    <lineage>
        <taxon>Eukaryota</taxon>
        <taxon>Viridiplantae</taxon>
        <taxon>Streptophyta</taxon>
        <taxon>Embryophyta</taxon>
        <taxon>Tracheophyta</taxon>
        <taxon>Spermatophyta</taxon>
        <taxon>Magnoliopsida</taxon>
        <taxon>eudicotyledons</taxon>
        <taxon>Gunneridae</taxon>
        <taxon>Pentapetalae</taxon>
        <taxon>asterids</taxon>
        <taxon>campanulids</taxon>
        <taxon>Apiales</taxon>
        <taxon>Apiaceae</taxon>
        <taxon>Apioideae</taxon>
        <taxon>Scandiceae</taxon>
        <taxon>Daucinae</taxon>
        <taxon>Daucus</taxon>
        <taxon>Daucus sect. Daucus</taxon>
    </lineage>
</organism>
<dbReference type="CDD" id="cd22157">
    <property type="entry name" value="F-box_AtFBW1-like"/>
    <property type="match status" value="1"/>
</dbReference>
<dbReference type="PANTHER" id="PTHR31672">
    <property type="entry name" value="BNACNNG10540D PROTEIN"/>
    <property type="match status" value="1"/>
</dbReference>
<dbReference type="NCBIfam" id="TIGR01640">
    <property type="entry name" value="F_box_assoc_1"/>
    <property type="match status" value="1"/>
</dbReference>
<dbReference type="Proteomes" id="UP000077755">
    <property type="component" value="Chromosome 8"/>
</dbReference>
<gene>
    <name evidence="2" type="ORF">DCAR_027197</name>
    <name evidence="3" type="ORF">DCAR_0832354</name>
</gene>
<sequence length="394" mass="44752">MDENSKSKRASNSWEMVMSNFTDDLWTEIFLRLPLESLLRFKSVSKSWFSIISSHRFALSHLAIAPKDDQILIVHHESGEPEEGVDGHFSLYHLDSSRILENLNFPYSQGEYPFEPDYSLLVGSECGIVCVSVCVSKWRAATNNDDLYLWNPATKQSKLIPPYTIPNDTMFGVALGFGFDHIDLDFKVVRVIYGGLLAEVYSSNRNGWRKIKHELINIYGHIEFYVCFHGFLIAMGYYSGIRDMIAFDLNKEVFICDIQLPVGSSYDVKSSIGTHIAEFKDTIAFISYDSIRDNNKIKLWTLDNEACLSGGGVEASWTKVLSLEVGVPFNFVEGLFNNIQFLLFDVSGDRLLYNSNNKLTTEVPSYPPFAPCESLKYTKSLFSLTGFRRIKWAA</sequence>
<dbReference type="SMART" id="SM00256">
    <property type="entry name" value="FBOX"/>
    <property type="match status" value="1"/>
</dbReference>
<evidence type="ECO:0000259" key="1">
    <source>
        <dbReference type="SMART" id="SM00256"/>
    </source>
</evidence>